<dbReference type="Proteomes" id="UP001157439">
    <property type="component" value="Unassembled WGS sequence"/>
</dbReference>
<reference evidence="2 3" key="1">
    <citation type="journal article" date="2014" name="Int. J. Syst. Evol. Microbiol.">
        <title>Complete genome sequence of Corynebacterium casei LMG S-19264T (=DSM 44701T), isolated from a smear-ripened cheese.</title>
        <authorList>
            <consortium name="US DOE Joint Genome Institute (JGI-PGF)"/>
            <person name="Walter F."/>
            <person name="Albersmeier A."/>
            <person name="Kalinowski J."/>
            <person name="Ruckert C."/>
        </authorList>
    </citation>
    <scope>NUCLEOTIDE SEQUENCE [LARGE SCALE GENOMIC DNA]</scope>
    <source>
        <strain evidence="2 3">NBRC 112785</strain>
    </source>
</reference>
<dbReference type="Gene3D" id="3.10.180.10">
    <property type="entry name" value="2,3-Dihydroxybiphenyl 1,2-Dioxygenase, domain 1"/>
    <property type="match status" value="1"/>
</dbReference>
<protein>
    <submittedName>
        <fullName evidence="2">Glyoxalase</fullName>
    </submittedName>
</protein>
<organism evidence="2 3">
    <name type="scientific">Paraferrimonas haliotis</name>
    <dbReference type="NCBI Taxonomy" id="2013866"/>
    <lineage>
        <taxon>Bacteria</taxon>
        <taxon>Pseudomonadati</taxon>
        <taxon>Pseudomonadota</taxon>
        <taxon>Gammaproteobacteria</taxon>
        <taxon>Alteromonadales</taxon>
        <taxon>Ferrimonadaceae</taxon>
        <taxon>Paraferrimonas</taxon>
    </lineage>
</organism>
<comment type="caution">
    <text evidence="2">The sequence shown here is derived from an EMBL/GenBank/DDBJ whole genome shotgun (WGS) entry which is preliminary data.</text>
</comment>
<dbReference type="InterPro" id="IPR004360">
    <property type="entry name" value="Glyas_Fos-R_dOase_dom"/>
</dbReference>
<evidence type="ECO:0000259" key="1">
    <source>
        <dbReference type="PROSITE" id="PS51819"/>
    </source>
</evidence>
<keyword evidence="3" id="KW-1185">Reference proteome</keyword>
<dbReference type="EMBL" id="BSPO01000001">
    <property type="protein sequence ID" value="GLS82531.1"/>
    <property type="molecule type" value="Genomic_DNA"/>
</dbReference>
<accession>A0AA37TQ48</accession>
<dbReference type="RefSeq" id="WP_095500045.1">
    <property type="nucleotide sequence ID" value="NZ_BSPO01000001.1"/>
</dbReference>
<dbReference type="PROSITE" id="PS51819">
    <property type="entry name" value="VOC"/>
    <property type="match status" value="1"/>
</dbReference>
<sequence>MKAPINYIELPANDLVKIKRFFSDVFEWQFSDYGEQYTAFSSASAGLDGGFYLAPLSSSTEAGAALVVLFSDALEACLEQVVEHGGRVVKPIFEFPGGRRFHFCDPCGNEWAVWSLPEA</sequence>
<feature type="domain" description="VOC" evidence="1">
    <location>
        <begin position="4"/>
        <end position="116"/>
    </location>
</feature>
<dbReference type="PANTHER" id="PTHR33993:SF1">
    <property type="entry name" value="GLYOXALASE FAMILY PROTEIN"/>
    <property type="match status" value="1"/>
</dbReference>
<evidence type="ECO:0000313" key="3">
    <source>
        <dbReference type="Proteomes" id="UP001157439"/>
    </source>
</evidence>
<dbReference type="PANTHER" id="PTHR33993">
    <property type="entry name" value="GLYOXALASE-RELATED"/>
    <property type="match status" value="1"/>
</dbReference>
<dbReference type="InterPro" id="IPR029068">
    <property type="entry name" value="Glyas_Bleomycin-R_OHBP_Dase"/>
</dbReference>
<dbReference type="InterPro" id="IPR037523">
    <property type="entry name" value="VOC_core"/>
</dbReference>
<evidence type="ECO:0000313" key="2">
    <source>
        <dbReference type="EMBL" id="GLS82531.1"/>
    </source>
</evidence>
<dbReference type="InterPro" id="IPR052164">
    <property type="entry name" value="Anthracycline_SecMetBiosynth"/>
</dbReference>
<dbReference type="Pfam" id="PF00903">
    <property type="entry name" value="Glyoxalase"/>
    <property type="match status" value="1"/>
</dbReference>
<dbReference type="AlphaFoldDB" id="A0AA37TQ48"/>
<gene>
    <name evidence="2" type="ORF">GCM10007894_05080</name>
</gene>
<dbReference type="CDD" id="cd07247">
    <property type="entry name" value="SgaA_N_like"/>
    <property type="match status" value="1"/>
</dbReference>
<dbReference type="SUPFAM" id="SSF54593">
    <property type="entry name" value="Glyoxalase/Bleomycin resistance protein/Dihydroxybiphenyl dioxygenase"/>
    <property type="match status" value="1"/>
</dbReference>
<proteinExistence type="predicted"/>
<name>A0AA37TQ48_9GAMM</name>